<feature type="compositionally biased region" description="Polar residues" evidence="1">
    <location>
        <begin position="59"/>
        <end position="74"/>
    </location>
</feature>
<dbReference type="SUPFAM" id="SSF47459">
    <property type="entry name" value="HLH, helix-loop-helix DNA-binding domain"/>
    <property type="match status" value="1"/>
</dbReference>
<dbReference type="Gene3D" id="4.10.280.10">
    <property type="entry name" value="Helix-loop-helix DNA-binding domain"/>
    <property type="match status" value="1"/>
</dbReference>
<gene>
    <name evidence="3" type="ORF">S7711_04958</name>
</gene>
<feature type="compositionally biased region" description="Basic and acidic residues" evidence="1">
    <location>
        <begin position="236"/>
        <end position="249"/>
    </location>
</feature>
<dbReference type="EMBL" id="KL648535">
    <property type="protein sequence ID" value="KEY69177.1"/>
    <property type="molecule type" value="Genomic_DNA"/>
</dbReference>
<dbReference type="PANTHER" id="PTHR47336">
    <property type="entry name" value="TRANSCRIPTION FACTOR HMS1-RELATED"/>
    <property type="match status" value="1"/>
</dbReference>
<evidence type="ECO:0000313" key="3">
    <source>
        <dbReference type="EMBL" id="KEY69177.1"/>
    </source>
</evidence>
<feature type="region of interest" description="Disordered" evidence="1">
    <location>
        <begin position="208"/>
        <end position="264"/>
    </location>
</feature>
<dbReference type="InterPro" id="IPR011598">
    <property type="entry name" value="bHLH_dom"/>
</dbReference>
<feature type="domain" description="BHLH" evidence="2">
    <location>
        <begin position="369"/>
        <end position="434"/>
    </location>
</feature>
<feature type="region of interest" description="Disordered" evidence="1">
    <location>
        <begin position="396"/>
        <end position="419"/>
    </location>
</feature>
<evidence type="ECO:0000256" key="1">
    <source>
        <dbReference type="SAM" id="MobiDB-lite"/>
    </source>
</evidence>
<evidence type="ECO:0000259" key="2">
    <source>
        <dbReference type="PROSITE" id="PS50888"/>
    </source>
</evidence>
<protein>
    <recommendedName>
        <fullName evidence="2">BHLH domain-containing protein</fullName>
    </recommendedName>
</protein>
<dbReference type="AlphaFoldDB" id="A0A084AV48"/>
<organism evidence="3 4">
    <name type="scientific">Stachybotrys chartarum (strain CBS 109288 / IBT 7711)</name>
    <name type="common">Toxic black mold</name>
    <name type="synonym">Stilbospora chartarum</name>
    <dbReference type="NCBI Taxonomy" id="1280523"/>
    <lineage>
        <taxon>Eukaryota</taxon>
        <taxon>Fungi</taxon>
        <taxon>Dikarya</taxon>
        <taxon>Ascomycota</taxon>
        <taxon>Pezizomycotina</taxon>
        <taxon>Sordariomycetes</taxon>
        <taxon>Hypocreomycetidae</taxon>
        <taxon>Hypocreales</taxon>
        <taxon>Stachybotryaceae</taxon>
        <taxon>Stachybotrys</taxon>
    </lineage>
</organism>
<reference evidence="3 4" key="1">
    <citation type="journal article" date="2014" name="BMC Genomics">
        <title>Comparative genome sequencing reveals chemotype-specific gene clusters in the toxigenic black mold Stachybotrys.</title>
        <authorList>
            <person name="Semeiks J."/>
            <person name="Borek D."/>
            <person name="Otwinowski Z."/>
            <person name="Grishin N.V."/>
        </authorList>
    </citation>
    <scope>NUCLEOTIDE SEQUENCE [LARGE SCALE GENOMIC DNA]</scope>
    <source>
        <strain evidence="4">CBS 109288 / IBT 7711</strain>
    </source>
</reference>
<dbReference type="PROSITE" id="PS50888">
    <property type="entry name" value="BHLH"/>
    <property type="match status" value="1"/>
</dbReference>
<dbReference type="Pfam" id="PF00010">
    <property type="entry name" value="HLH"/>
    <property type="match status" value="1"/>
</dbReference>
<proteinExistence type="predicted"/>
<sequence length="483" mass="52416">MSTSNNQTTAKGGQVTSFMSTSRQANHQSPNYNPMITDVDNGRTESTTAPSAGSVASFDPSSTSPTDISLTQPPILSPFAQGKRLIPRPPPDSGNGGKDSHETKRVKTDLESDTPNLDSIDYWINFDDDDVDNWGSFEIDFSKLNDGPQNRSINRQNQVPGLGTGLYTSASMPSIQDDLVDDVAFDNSLSEDEDNYEAMDLEAQLAKSDMPPPAEIPPREGLYSTPLSWERPQLGLREDTAPTETRRQTSDPADYPLPEPGTLTLSPAERRRLIAIAMNVSQAPASFMPPTGFGLGFGAGLGFDQTSPDDEGTSTHSLPGLPHRKGSSQSAATMSDSQSCKGKHPAKKPQIQRQPSATTEKVKEKGKSADRLAHNDIERKYRTNLKDKIAELRDAVPSLRGSETEGEDNSASQGGPKLSKGTILMKATEYIHQLEGRNKSIIKEQQQLARRLQAFETLLNATATQSIALPKHSGSIFDPRGFC</sequence>
<name>A0A084AV48_STACB</name>
<dbReference type="OrthoDB" id="2133190at2759"/>
<feature type="region of interest" description="Disordered" evidence="1">
    <location>
        <begin position="304"/>
        <end position="378"/>
    </location>
</feature>
<feature type="compositionally biased region" description="Polar residues" evidence="1">
    <location>
        <begin position="327"/>
        <end position="340"/>
    </location>
</feature>
<dbReference type="InterPro" id="IPR052099">
    <property type="entry name" value="Regulatory_TF_Diverse"/>
</dbReference>
<feature type="compositionally biased region" description="Polar residues" evidence="1">
    <location>
        <begin position="1"/>
        <end position="34"/>
    </location>
</feature>
<dbReference type="PANTHER" id="PTHR47336:SF2">
    <property type="entry name" value="TRANSCRIPTION FACTOR HMS1-RELATED"/>
    <property type="match status" value="1"/>
</dbReference>
<dbReference type="GO" id="GO:0046983">
    <property type="term" value="F:protein dimerization activity"/>
    <property type="evidence" value="ECO:0007669"/>
    <property type="project" value="InterPro"/>
</dbReference>
<evidence type="ECO:0000313" key="4">
    <source>
        <dbReference type="Proteomes" id="UP000028045"/>
    </source>
</evidence>
<keyword evidence="4" id="KW-1185">Reference proteome</keyword>
<dbReference type="Proteomes" id="UP000028045">
    <property type="component" value="Unassembled WGS sequence"/>
</dbReference>
<dbReference type="HOGENOM" id="CLU_041446_0_0_1"/>
<feature type="compositionally biased region" description="Basic and acidic residues" evidence="1">
    <location>
        <begin position="360"/>
        <end position="378"/>
    </location>
</feature>
<accession>A0A084AV48</accession>
<dbReference type="SMART" id="SM00353">
    <property type="entry name" value="HLH"/>
    <property type="match status" value="1"/>
</dbReference>
<feature type="compositionally biased region" description="Basic and acidic residues" evidence="1">
    <location>
        <begin position="98"/>
        <end position="110"/>
    </location>
</feature>
<dbReference type="InterPro" id="IPR036638">
    <property type="entry name" value="HLH_DNA-bd_sf"/>
</dbReference>
<feature type="region of interest" description="Disordered" evidence="1">
    <location>
        <begin position="1"/>
        <end position="112"/>
    </location>
</feature>